<organism evidence="1 2">
    <name type="scientific">Bartonella tamiae Th239</name>
    <dbReference type="NCBI Taxonomy" id="1094558"/>
    <lineage>
        <taxon>Bacteria</taxon>
        <taxon>Pseudomonadati</taxon>
        <taxon>Pseudomonadota</taxon>
        <taxon>Alphaproteobacteria</taxon>
        <taxon>Hyphomicrobiales</taxon>
        <taxon>Bartonellaceae</taxon>
        <taxon>Bartonella</taxon>
    </lineage>
</organism>
<reference evidence="1 2" key="1">
    <citation type="submission" date="2012-03" db="EMBL/GenBank/DDBJ databases">
        <title>The Genome Sequence of Bartonella tamiae Th239.</title>
        <authorList>
            <consortium name="The Broad Institute Genome Sequencing Platform"/>
            <consortium name="The Broad Institute Genome Sequencing Center for Infectious Disease"/>
            <person name="Feldgarden M."/>
            <person name="Kirby J."/>
            <person name="Kosoy M."/>
            <person name="Birtles R."/>
            <person name="Probert W.S."/>
            <person name="Chiaraviglio L."/>
            <person name="Young S.K."/>
            <person name="Zeng Q."/>
            <person name="Gargeya S."/>
            <person name="Fitzgerald M."/>
            <person name="Haas B."/>
            <person name="Abouelleil A."/>
            <person name="Alvarado L."/>
            <person name="Arachchi H.M."/>
            <person name="Berlin A."/>
            <person name="Chapman S.B."/>
            <person name="Gearin G."/>
            <person name="Goldberg J."/>
            <person name="Griggs A."/>
            <person name="Gujja S."/>
            <person name="Hansen M."/>
            <person name="Heiman D."/>
            <person name="Howarth C."/>
            <person name="Larimer J."/>
            <person name="Lui A."/>
            <person name="MacDonald P.J.P."/>
            <person name="McCowen C."/>
            <person name="Montmayeur A."/>
            <person name="Murphy C."/>
            <person name="Neiman D."/>
            <person name="Pearson M."/>
            <person name="Priest M."/>
            <person name="Roberts A."/>
            <person name="Saif S."/>
            <person name="Shea T."/>
            <person name="Sisk P."/>
            <person name="Stolte C."/>
            <person name="Sykes S."/>
            <person name="Wortman J."/>
            <person name="Nusbaum C."/>
            <person name="Birren B."/>
        </authorList>
    </citation>
    <scope>NUCLEOTIDE SEQUENCE [LARGE SCALE GENOMIC DNA]</scope>
    <source>
        <strain evidence="1 2">Th239</strain>
    </source>
</reference>
<keyword evidence="2" id="KW-1185">Reference proteome</keyword>
<dbReference type="Proteomes" id="UP000008952">
    <property type="component" value="Unassembled WGS sequence"/>
</dbReference>
<dbReference type="EMBL" id="AIMB01000002">
    <property type="protein sequence ID" value="EJF91566.1"/>
    <property type="molecule type" value="Genomic_DNA"/>
</dbReference>
<proteinExistence type="predicted"/>
<dbReference type="OrthoDB" id="9793422at2"/>
<evidence type="ECO:0000313" key="2">
    <source>
        <dbReference type="Proteomes" id="UP000008952"/>
    </source>
</evidence>
<dbReference type="PATRIC" id="fig|1094558.3.peg.294"/>
<evidence type="ECO:0000313" key="1">
    <source>
        <dbReference type="EMBL" id="EJF91566.1"/>
    </source>
</evidence>
<comment type="caution">
    <text evidence="1">The sequence shown here is derived from an EMBL/GenBank/DDBJ whole genome shotgun (WGS) entry which is preliminary data.</text>
</comment>
<sequence length="81" mass="8878">MPFFCLPSGKSRVIAIFAFDDSQILDITGPLQVFATANDFCHPNNPAYTLHILARSTSIKTTSGLVLNCLKIENAPKKLIQ</sequence>
<accession>J0QZI9</accession>
<dbReference type="AlphaFoldDB" id="J0QZI9"/>
<gene>
    <name evidence="1" type="ORF">ME5_00261</name>
</gene>
<dbReference type="STRING" id="1094558.ME5_00261"/>
<protein>
    <submittedName>
        <fullName evidence="1">Uncharacterized protein</fullName>
    </submittedName>
</protein>
<dbReference type="RefSeq" id="WP_008037694.1">
    <property type="nucleotide sequence ID" value="NZ_JH725147.1"/>
</dbReference>
<dbReference type="Gene3D" id="3.40.50.880">
    <property type="match status" value="1"/>
</dbReference>
<name>J0QZI9_9HYPH</name>
<dbReference type="HOGENOM" id="CLU_2566909_0_0_5"/>
<dbReference type="InterPro" id="IPR029062">
    <property type="entry name" value="Class_I_gatase-like"/>
</dbReference>